<proteinExistence type="inferred from homology"/>
<sequence length="298" mass="33061">MSASFDYYRTFYYVAKYKNFTRAATMLLSSQPSVTRSIQNLESELGCRLFIRSRHGVTLTPEGEMLYRYVAPACERILRGEEELGLSLGLHGGAVSVGATETALHCLLLDRLALFQKEHPDVKIRISNGTTAHMLSDLKEGRTDVAVVPTPLQIEKPYSTVRLRPVRSILVGGPRFSALMDKPISLQELIQYPLAGLTEATMSHQFYENFFAAHGLPLNYDIELASADLLLPVVSHNLGLAFMPEDLAAQALSEKRIVSIPLTEEIPNRYICLVRDPSRPLGAAARCLIDMLLADRIG</sequence>
<dbReference type="InterPro" id="IPR050950">
    <property type="entry name" value="HTH-type_LysR_regulators"/>
</dbReference>
<dbReference type="GO" id="GO:0005829">
    <property type="term" value="C:cytosol"/>
    <property type="evidence" value="ECO:0007669"/>
    <property type="project" value="TreeGrafter"/>
</dbReference>
<evidence type="ECO:0000313" key="7">
    <source>
        <dbReference type="Proteomes" id="UP001199355"/>
    </source>
</evidence>
<evidence type="ECO:0000256" key="2">
    <source>
        <dbReference type="ARBA" id="ARBA00023015"/>
    </source>
</evidence>
<dbReference type="Gene3D" id="3.40.190.290">
    <property type="match status" value="1"/>
</dbReference>
<name>A0AAE3ATF6_9FIRM</name>
<keyword evidence="2" id="KW-0805">Transcription regulation</keyword>
<dbReference type="InterPro" id="IPR005119">
    <property type="entry name" value="LysR_subst-bd"/>
</dbReference>
<reference evidence="6 7" key="1">
    <citation type="submission" date="2021-10" db="EMBL/GenBank/DDBJ databases">
        <title>Anaerobic single-cell dispensing facilitates the cultivation of human gut bacteria.</title>
        <authorList>
            <person name="Afrizal A."/>
        </authorList>
    </citation>
    <scope>NUCLEOTIDE SEQUENCE [LARGE SCALE GENOMIC DNA]</scope>
    <source>
        <strain evidence="6 7">CLA-AA-H244</strain>
    </source>
</reference>
<evidence type="ECO:0000256" key="4">
    <source>
        <dbReference type="ARBA" id="ARBA00023163"/>
    </source>
</evidence>
<evidence type="ECO:0000313" key="6">
    <source>
        <dbReference type="EMBL" id="MCC2167429.1"/>
    </source>
</evidence>
<dbReference type="Proteomes" id="UP001199355">
    <property type="component" value="Unassembled WGS sequence"/>
</dbReference>
<gene>
    <name evidence="6" type="ORF">LKD45_06915</name>
</gene>
<dbReference type="SUPFAM" id="SSF46785">
    <property type="entry name" value="Winged helix' DNA-binding domain"/>
    <property type="match status" value="1"/>
</dbReference>
<dbReference type="EMBL" id="JAJEQF010000013">
    <property type="protein sequence ID" value="MCC2167429.1"/>
    <property type="molecule type" value="Genomic_DNA"/>
</dbReference>
<dbReference type="CDD" id="cd05466">
    <property type="entry name" value="PBP2_LTTR_substrate"/>
    <property type="match status" value="1"/>
</dbReference>
<protein>
    <submittedName>
        <fullName evidence="6">LysR family transcriptional regulator</fullName>
    </submittedName>
</protein>
<evidence type="ECO:0000256" key="3">
    <source>
        <dbReference type="ARBA" id="ARBA00023125"/>
    </source>
</evidence>
<dbReference type="Pfam" id="PF03466">
    <property type="entry name" value="LysR_substrate"/>
    <property type="match status" value="1"/>
</dbReference>
<keyword evidence="3" id="KW-0238">DNA-binding</keyword>
<dbReference type="Pfam" id="PF00126">
    <property type="entry name" value="HTH_1"/>
    <property type="match status" value="1"/>
</dbReference>
<keyword evidence="4" id="KW-0804">Transcription</keyword>
<accession>A0AAE3ATF6</accession>
<dbReference type="PANTHER" id="PTHR30419">
    <property type="entry name" value="HTH-TYPE TRANSCRIPTIONAL REGULATOR YBHD"/>
    <property type="match status" value="1"/>
</dbReference>
<dbReference type="PROSITE" id="PS50931">
    <property type="entry name" value="HTH_LYSR"/>
    <property type="match status" value="1"/>
</dbReference>
<dbReference type="GO" id="GO:0003677">
    <property type="term" value="F:DNA binding"/>
    <property type="evidence" value="ECO:0007669"/>
    <property type="project" value="UniProtKB-KW"/>
</dbReference>
<keyword evidence="7" id="KW-1185">Reference proteome</keyword>
<dbReference type="InterPro" id="IPR036388">
    <property type="entry name" value="WH-like_DNA-bd_sf"/>
</dbReference>
<dbReference type="InterPro" id="IPR036390">
    <property type="entry name" value="WH_DNA-bd_sf"/>
</dbReference>
<dbReference type="Gene3D" id="1.10.10.10">
    <property type="entry name" value="Winged helix-like DNA-binding domain superfamily/Winged helix DNA-binding domain"/>
    <property type="match status" value="1"/>
</dbReference>
<comment type="similarity">
    <text evidence="1">Belongs to the LysR transcriptional regulatory family.</text>
</comment>
<evidence type="ECO:0000259" key="5">
    <source>
        <dbReference type="PROSITE" id="PS50931"/>
    </source>
</evidence>
<evidence type="ECO:0000256" key="1">
    <source>
        <dbReference type="ARBA" id="ARBA00009437"/>
    </source>
</evidence>
<dbReference type="SUPFAM" id="SSF53850">
    <property type="entry name" value="Periplasmic binding protein-like II"/>
    <property type="match status" value="1"/>
</dbReference>
<dbReference type="GO" id="GO:0003700">
    <property type="term" value="F:DNA-binding transcription factor activity"/>
    <property type="evidence" value="ECO:0007669"/>
    <property type="project" value="InterPro"/>
</dbReference>
<organism evidence="6 7">
    <name type="scientific">Gallintestinimicrobium propionicum</name>
    <dbReference type="NCBI Taxonomy" id="2981770"/>
    <lineage>
        <taxon>Bacteria</taxon>
        <taxon>Bacillati</taxon>
        <taxon>Bacillota</taxon>
        <taxon>Clostridia</taxon>
        <taxon>Lachnospirales</taxon>
        <taxon>Lachnospiraceae</taxon>
        <taxon>Gallintestinimicrobium</taxon>
    </lineage>
</organism>
<comment type="caution">
    <text evidence="6">The sequence shown here is derived from an EMBL/GenBank/DDBJ whole genome shotgun (WGS) entry which is preliminary data.</text>
</comment>
<dbReference type="RefSeq" id="WP_021913988.1">
    <property type="nucleotide sequence ID" value="NZ_JAJEQF010000013.1"/>
</dbReference>
<dbReference type="InterPro" id="IPR000847">
    <property type="entry name" value="LysR_HTH_N"/>
</dbReference>
<dbReference type="PRINTS" id="PR00039">
    <property type="entry name" value="HTHLYSR"/>
</dbReference>
<dbReference type="AlphaFoldDB" id="A0AAE3ATF6"/>
<feature type="domain" description="HTH lysR-type" evidence="5">
    <location>
        <begin position="9"/>
        <end position="60"/>
    </location>
</feature>